<feature type="transmembrane region" description="Helical" evidence="1">
    <location>
        <begin position="51"/>
        <end position="70"/>
    </location>
</feature>
<keyword evidence="3" id="KW-0378">Hydrolase</keyword>
<dbReference type="PANTHER" id="PTHR23028">
    <property type="entry name" value="ACETYLTRANSFERASE"/>
    <property type="match status" value="1"/>
</dbReference>
<feature type="transmembrane region" description="Helical" evidence="1">
    <location>
        <begin position="222"/>
        <end position="241"/>
    </location>
</feature>
<dbReference type="EMBL" id="FNTB01000001">
    <property type="protein sequence ID" value="SEC17586.1"/>
    <property type="molecule type" value="Genomic_DNA"/>
</dbReference>
<feature type="transmembrane region" description="Helical" evidence="1">
    <location>
        <begin position="287"/>
        <end position="306"/>
    </location>
</feature>
<evidence type="ECO:0000313" key="4">
    <source>
        <dbReference type="Proteomes" id="UP000183038"/>
    </source>
</evidence>
<accession>A0A1H4QD56</accession>
<feature type="transmembrane region" description="Helical" evidence="1">
    <location>
        <begin position="12"/>
        <end position="31"/>
    </location>
</feature>
<feature type="transmembrane region" description="Helical" evidence="1">
    <location>
        <begin position="247"/>
        <end position="266"/>
    </location>
</feature>
<dbReference type="RefSeq" id="WP_074673183.1">
    <property type="nucleotide sequence ID" value="NZ_FNTB01000001.1"/>
</dbReference>
<keyword evidence="1" id="KW-1133">Transmembrane helix</keyword>
<dbReference type="InterPro" id="IPR002656">
    <property type="entry name" value="Acyl_transf_3_dom"/>
</dbReference>
<evidence type="ECO:0000259" key="2">
    <source>
        <dbReference type="Pfam" id="PF01757"/>
    </source>
</evidence>
<dbReference type="GO" id="GO:0016787">
    <property type="term" value="F:hydrolase activity"/>
    <property type="evidence" value="ECO:0007669"/>
    <property type="project" value="UniProtKB-KW"/>
</dbReference>
<reference evidence="3 4" key="1">
    <citation type="submission" date="2016-10" db="EMBL/GenBank/DDBJ databases">
        <authorList>
            <person name="de Groot N.N."/>
        </authorList>
    </citation>
    <scope>NUCLEOTIDE SEQUENCE [LARGE SCALE GENOMIC DNA]</scope>
    <source>
        <strain evidence="3 4">MAR_2009_71</strain>
    </source>
</reference>
<evidence type="ECO:0000313" key="3">
    <source>
        <dbReference type="EMBL" id="SEC17586.1"/>
    </source>
</evidence>
<feature type="transmembrane region" description="Helical" evidence="1">
    <location>
        <begin position="91"/>
        <end position="108"/>
    </location>
</feature>
<feature type="domain" description="Acyltransferase 3" evidence="2">
    <location>
        <begin position="10"/>
        <end position="334"/>
    </location>
</feature>
<name>A0A1H4QD56_9FLAO</name>
<dbReference type="PANTHER" id="PTHR23028:SF53">
    <property type="entry name" value="ACYL_TRANSF_3 DOMAIN-CONTAINING PROTEIN"/>
    <property type="match status" value="1"/>
</dbReference>
<keyword evidence="3" id="KW-0808">Transferase</keyword>
<dbReference type="AlphaFoldDB" id="A0A1H4QD56"/>
<dbReference type="OrthoDB" id="290051at2"/>
<keyword evidence="3" id="KW-0012">Acyltransferase</keyword>
<dbReference type="Proteomes" id="UP000183038">
    <property type="component" value="Unassembled WGS sequence"/>
</dbReference>
<proteinExistence type="predicted"/>
<sequence length="355" mass="41839">MSLSKNNKRIYQIDLFRFIAALSVVFFHYFFNGYLSGLSNLNFGQTGEIFKYGYLGVDLFFIISGFVIPLSISQKSLKKFVVSRFVRLYPTYWLCVTITFLAILFFGYPKFSVNPTQFLVNLTMFQNYVKIESIDGVYWTLFIEMKFYIFIIGIYLILNKIRTFKIDYVVYIWLVLTILNLLFTDLFLFKILNYFLVLEWSSYFISGIIFHEIYKFGLKKKFAFLLTISMIISIFKAASNAQNLESIYSTNFSPVIIAAIIFFFYLQMFLVSIGKLNNINSNKLTKIGMLTYPLYLIHQNVGFILINNLENYFPKKILMFFVISIMLVLSYIISEFYDPKISSKLKYQIEKFIKK</sequence>
<dbReference type="GO" id="GO:0016747">
    <property type="term" value="F:acyltransferase activity, transferring groups other than amino-acyl groups"/>
    <property type="evidence" value="ECO:0007669"/>
    <property type="project" value="InterPro"/>
</dbReference>
<feature type="transmembrane region" description="Helical" evidence="1">
    <location>
        <begin position="194"/>
        <end position="210"/>
    </location>
</feature>
<keyword evidence="1" id="KW-0472">Membrane</keyword>
<evidence type="ECO:0000256" key="1">
    <source>
        <dbReference type="SAM" id="Phobius"/>
    </source>
</evidence>
<feature type="transmembrane region" description="Helical" evidence="1">
    <location>
        <begin position="318"/>
        <end position="337"/>
    </location>
</feature>
<gene>
    <name evidence="3" type="ORF">SAMN05192540_2546</name>
</gene>
<feature type="transmembrane region" description="Helical" evidence="1">
    <location>
        <begin position="137"/>
        <end position="158"/>
    </location>
</feature>
<organism evidence="3 4">
    <name type="scientific">Maribacter dokdonensis</name>
    <dbReference type="NCBI Taxonomy" id="320912"/>
    <lineage>
        <taxon>Bacteria</taxon>
        <taxon>Pseudomonadati</taxon>
        <taxon>Bacteroidota</taxon>
        <taxon>Flavobacteriia</taxon>
        <taxon>Flavobacteriales</taxon>
        <taxon>Flavobacteriaceae</taxon>
        <taxon>Maribacter</taxon>
    </lineage>
</organism>
<dbReference type="GO" id="GO:0016020">
    <property type="term" value="C:membrane"/>
    <property type="evidence" value="ECO:0007669"/>
    <property type="project" value="TreeGrafter"/>
</dbReference>
<dbReference type="InterPro" id="IPR050879">
    <property type="entry name" value="Acyltransferase_3"/>
</dbReference>
<keyword evidence="1" id="KW-0812">Transmembrane</keyword>
<feature type="transmembrane region" description="Helical" evidence="1">
    <location>
        <begin position="170"/>
        <end position="188"/>
    </location>
</feature>
<protein>
    <submittedName>
        <fullName evidence="3">Peptidoglycan/LPS O-acetylase OafA/YrhL, contains acyltransferase and SGNH-hydrolase domains</fullName>
    </submittedName>
</protein>
<dbReference type="Pfam" id="PF01757">
    <property type="entry name" value="Acyl_transf_3"/>
    <property type="match status" value="1"/>
</dbReference>
<dbReference type="GO" id="GO:0009103">
    <property type="term" value="P:lipopolysaccharide biosynthetic process"/>
    <property type="evidence" value="ECO:0007669"/>
    <property type="project" value="TreeGrafter"/>
</dbReference>